<evidence type="ECO:0000256" key="2">
    <source>
        <dbReference type="SAM" id="Phobius"/>
    </source>
</evidence>
<dbReference type="RefSeq" id="WP_394316075.1">
    <property type="nucleotide sequence ID" value="NZ_JBHMQV010000001.1"/>
</dbReference>
<protein>
    <submittedName>
        <fullName evidence="3">Uncharacterized protein</fullName>
    </submittedName>
</protein>
<feature type="transmembrane region" description="Helical" evidence="2">
    <location>
        <begin position="77"/>
        <end position="98"/>
    </location>
</feature>
<feature type="region of interest" description="Disordered" evidence="1">
    <location>
        <begin position="27"/>
        <end position="72"/>
    </location>
</feature>
<keyword evidence="2" id="KW-0472">Membrane</keyword>
<reference evidence="3 4" key="1">
    <citation type="submission" date="2024-09" db="EMBL/GenBank/DDBJ databases">
        <authorList>
            <person name="Sun Q."/>
            <person name="Mori K."/>
        </authorList>
    </citation>
    <scope>NUCLEOTIDE SEQUENCE [LARGE SCALE GENOMIC DNA]</scope>
    <source>
        <strain evidence="3 4">JCM 4557</strain>
    </source>
</reference>
<sequence>MNGVVHLGFDSTDLAEWLLDAVEEAEQQGDVEESFTADWPQDGRSGRRLAEPVGPGPPGLRATHSHDRGSPRAGTGAAALAWAALSTLTVGLCIVLCIGSGVAFSATAWGPFAVACHYLALRRHLPRDLMSFLTDAHEHRGVLRQAGAVYQLRHIDLQRHLAS</sequence>
<feature type="transmembrane region" description="Helical" evidence="2">
    <location>
        <begin position="104"/>
        <end position="121"/>
    </location>
</feature>
<organism evidence="3 4">
    <name type="scientific">Streptomyces noboritoensis</name>
    <dbReference type="NCBI Taxonomy" id="67337"/>
    <lineage>
        <taxon>Bacteria</taxon>
        <taxon>Bacillati</taxon>
        <taxon>Actinomycetota</taxon>
        <taxon>Actinomycetes</taxon>
        <taxon>Kitasatosporales</taxon>
        <taxon>Streptomycetaceae</taxon>
        <taxon>Streptomyces</taxon>
    </lineage>
</organism>
<keyword evidence="2" id="KW-0812">Transmembrane</keyword>
<comment type="caution">
    <text evidence="3">The sequence shown here is derived from an EMBL/GenBank/DDBJ whole genome shotgun (WGS) entry which is preliminary data.</text>
</comment>
<evidence type="ECO:0000256" key="1">
    <source>
        <dbReference type="SAM" id="MobiDB-lite"/>
    </source>
</evidence>
<proteinExistence type="predicted"/>
<dbReference type="EMBL" id="JBHMQV010000001">
    <property type="protein sequence ID" value="MFC0842183.1"/>
    <property type="molecule type" value="Genomic_DNA"/>
</dbReference>
<evidence type="ECO:0000313" key="4">
    <source>
        <dbReference type="Proteomes" id="UP001589887"/>
    </source>
</evidence>
<keyword evidence="4" id="KW-1185">Reference proteome</keyword>
<evidence type="ECO:0000313" key="3">
    <source>
        <dbReference type="EMBL" id="MFC0842183.1"/>
    </source>
</evidence>
<accession>A0ABV6T9U0</accession>
<keyword evidence="2" id="KW-1133">Transmembrane helix</keyword>
<dbReference type="Proteomes" id="UP001589887">
    <property type="component" value="Unassembled WGS sequence"/>
</dbReference>
<name>A0ABV6T9U0_9ACTN</name>
<gene>
    <name evidence="3" type="ORF">ACFH04_00280</name>
</gene>